<feature type="region of interest" description="Disordered" evidence="1">
    <location>
        <begin position="60"/>
        <end position="96"/>
    </location>
</feature>
<organism evidence="2 3">
    <name type="scientific">Ectocarpus siliculosus</name>
    <name type="common">Brown alga</name>
    <name type="synonym">Conferva siliculosa</name>
    <dbReference type="NCBI Taxonomy" id="2880"/>
    <lineage>
        <taxon>Eukaryota</taxon>
        <taxon>Sar</taxon>
        <taxon>Stramenopiles</taxon>
        <taxon>Ochrophyta</taxon>
        <taxon>PX clade</taxon>
        <taxon>Phaeophyceae</taxon>
        <taxon>Ectocarpales</taxon>
        <taxon>Ectocarpaceae</taxon>
        <taxon>Ectocarpus</taxon>
    </lineage>
</organism>
<evidence type="ECO:0000256" key="1">
    <source>
        <dbReference type="SAM" id="MobiDB-lite"/>
    </source>
</evidence>
<name>D7G4W9_ECTSI</name>
<sequence>MAAWQEKKVREGTRLSVEDGEHRREVWVVVPLLQRFRWVPKRRNYAPSPVRWWTDAGERRMASVGPDNGGSSDHEDPSRTPTILHCRSTTPLEMLS</sequence>
<dbReference type="InParanoid" id="D7G4W9"/>
<evidence type="ECO:0000313" key="3">
    <source>
        <dbReference type="Proteomes" id="UP000002630"/>
    </source>
</evidence>
<gene>
    <name evidence="2" type="ORF">Esi_0058_0141</name>
</gene>
<keyword evidence="3" id="KW-1185">Reference proteome</keyword>
<dbReference type="EMBL" id="FN648796">
    <property type="protein sequence ID" value="CBJ27212.1"/>
    <property type="molecule type" value="Genomic_DNA"/>
</dbReference>
<dbReference type="EMBL" id="FN649733">
    <property type="protein sequence ID" value="CBJ27212.1"/>
    <property type="molecule type" value="Genomic_DNA"/>
</dbReference>
<accession>D7G4W9</accession>
<reference evidence="2 3" key="1">
    <citation type="journal article" date="2010" name="Nature">
        <title>The Ectocarpus genome and the independent evolution of multicellularity in brown algae.</title>
        <authorList>
            <person name="Cock J.M."/>
            <person name="Sterck L."/>
            <person name="Rouze P."/>
            <person name="Scornet D."/>
            <person name="Allen A.E."/>
            <person name="Amoutzias G."/>
            <person name="Anthouard V."/>
            <person name="Artiguenave F."/>
            <person name="Aury J.M."/>
            <person name="Badger J.H."/>
            <person name="Beszteri B."/>
            <person name="Billiau K."/>
            <person name="Bonnet E."/>
            <person name="Bothwell J.H."/>
            <person name="Bowler C."/>
            <person name="Boyen C."/>
            <person name="Brownlee C."/>
            <person name="Carrano C.J."/>
            <person name="Charrier B."/>
            <person name="Cho G.Y."/>
            <person name="Coelho S.M."/>
            <person name="Collen J."/>
            <person name="Corre E."/>
            <person name="Da Silva C."/>
            <person name="Delage L."/>
            <person name="Delaroque N."/>
            <person name="Dittami S.M."/>
            <person name="Doulbeau S."/>
            <person name="Elias M."/>
            <person name="Farnham G."/>
            <person name="Gachon C.M."/>
            <person name="Gschloessl B."/>
            <person name="Heesch S."/>
            <person name="Jabbari K."/>
            <person name="Jubin C."/>
            <person name="Kawai H."/>
            <person name="Kimura K."/>
            <person name="Kloareg B."/>
            <person name="Kupper F.C."/>
            <person name="Lang D."/>
            <person name="Le Bail A."/>
            <person name="Leblanc C."/>
            <person name="Lerouge P."/>
            <person name="Lohr M."/>
            <person name="Lopez P.J."/>
            <person name="Martens C."/>
            <person name="Maumus F."/>
            <person name="Michel G."/>
            <person name="Miranda-Saavedra D."/>
            <person name="Morales J."/>
            <person name="Moreau H."/>
            <person name="Motomura T."/>
            <person name="Nagasato C."/>
            <person name="Napoli C.A."/>
            <person name="Nelson D.R."/>
            <person name="Nyvall-Collen P."/>
            <person name="Peters A.F."/>
            <person name="Pommier C."/>
            <person name="Potin P."/>
            <person name="Poulain J."/>
            <person name="Quesneville H."/>
            <person name="Read B."/>
            <person name="Rensing S.A."/>
            <person name="Ritter A."/>
            <person name="Rousvoal S."/>
            <person name="Samanta M."/>
            <person name="Samson G."/>
            <person name="Schroeder D.C."/>
            <person name="Segurens B."/>
            <person name="Strittmatter M."/>
            <person name="Tonon T."/>
            <person name="Tregear J.W."/>
            <person name="Valentin K."/>
            <person name="von Dassow P."/>
            <person name="Yamagishi T."/>
            <person name="Van de Peer Y."/>
            <person name="Wincker P."/>
        </authorList>
    </citation>
    <scope>NUCLEOTIDE SEQUENCE [LARGE SCALE GENOMIC DNA]</scope>
    <source>
        <strain evidence="3">Ec32 / CCAP1310/4</strain>
    </source>
</reference>
<dbReference type="Proteomes" id="UP000002630">
    <property type="component" value="Linkage Group LG08"/>
</dbReference>
<dbReference type="AlphaFoldDB" id="D7G4W9"/>
<proteinExistence type="predicted"/>
<protein>
    <submittedName>
        <fullName evidence="2">Uncharacterized protein</fullName>
    </submittedName>
</protein>
<feature type="compositionally biased region" description="Polar residues" evidence="1">
    <location>
        <begin position="87"/>
        <end position="96"/>
    </location>
</feature>
<evidence type="ECO:0000313" key="2">
    <source>
        <dbReference type="EMBL" id="CBJ27212.1"/>
    </source>
</evidence>